<accession>A0A6M0H146</accession>
<dbReference type="EMBL" id="JAAGPU010000004">
    <property type="protein sequence ID" value="NEU03958.1"/>
    <property type="molecule type" value="Genomic_DNA"/>
</dbReference>
<evidence type="ECO:0000313" key="3">
    <source>
        <dbReference type="Proteomes" id="UP000481872"/>
    </source>
</evidence>
<feature type="transmembrane region" description="Helical" evidence="1">
    <location>
        <begin position="40"/>
        <end position="62"/>
    </location>
</feature>
<evidence type="ECO:0000313" key="2">
    <source>
        <dbReference type="EMBL" id="NEU03958.1"/>
    </source>
</evidence>
<gene>
    <name evidence="2" type="ORF">G3M99_03645</name>
</gene>
<name>A0A6M0H146_9CLOT</name>
<keyword evidence="3" id="KW-1185">Reference proteome</keyword>
<comment type="caution">
    <text evidence="2">The sequence shown here is derived from an EMBL/GenBank/DDBJ whole genome shotgun (WGS) entry which is preliminary data.</text>
</comment>
<sequence>MGTMYKETIYRKKLPALLFLFLLMIIFILLSDFINNKIESVRVFCNIFFLALMATCCGLEFYKCNTRYKYSIIADQLIIHKVVGDLQVLVADIKIKDIENISKIQGNKLFCLLSGNKYTCCLLGLKSRYCCSYKFNGKINKFYFEPSKKLISRINIIREKHEIYNEETINRFHNVLIKMNS</sequence>
<proteinExistence type="predicted"/>
<reference evidence="2 3" key="1">
    <citation type="submission" date="2020-02" db="EMBL/GenBank/DDBJ databases">
        <title>Genome assembly of a novel Clostridium senegalense strain.</title>
        <authorList>
            <person name="Gupta T.B."/>
            <person name="Jauregui R."/>
            <person name="Maclean P."/>
            <person name="Nawarathana A."/>
            <person name="Brightwell G."/>
        </authorList>
    </citation>
    <scope>NUCLEOTIDE SEQUENCE [LARGE SCALE GENOMIC DNA]</scope>
    <source>
        <strain evidence="2 3">AGRFS4</strain>
    </source>
</reference>
<keyword evidence="1" id="KW-0472">Membrane</keyword>
<organism evidence="2 3">
    <name type="scientific">Clostridium senegalense</name>
    <dbReference type="NCBI Taxonomy" id="1465809"/>
    <lineage>
        <taxon>Bacteria</taxon>
        <taxon>Bacillati</taxon>
        <taxon>Bacillota</taxon>
        <taxon>Clostridia</taxon>
        <taxon>Eubacteriales</taxon>
        <taxon>Clostridiaceae</taxon>
        <taxon>Clostridium</taxon>
    </lineage>
</organism>
<dbReference type="Proteomes" id="UP000481872">
    <property type="component" value="Unassembled WGS sequence"/>
</dbReference>
<keyword evidence="1" id="KW-0812">Transmembrane</keyword>
<protein>
    <submittedName>
        <fullName evidence="2">Uncharacterized protein</fullName>
    </submittedName>
</protein>
<dbReference type="RefSeq" id="WP_199869232.1">
    <property type="nucleotide sequence ID" value="NZ_JAAGPU010000004.1"/>
</dbReference>
<evidence type="ECO:0000256" key="1">
    <source>
        <dbReference type="SAM" id="Phobius"/>
    </source>
</evidence>
<keyword evidence="1" id="KW-1133">Transmembrane helix</keyword>
<dbReference type="AlphaFoldDB" id="A0A6M0H146"/>
<feature type="transmembrane region" description="Helical" evidence="1">
    <location>
        <begin position="14"/>
        <end position="34"/>
    </location>
</feature>